<dbReference type="InterPro" id="IPR041492">
    <property type="entry name" value="HAD_2"/>
</dbReference>
<dbReference type="InterPro" id="IPR023214">
    <property type="entry name" value="HAD_sf"/>
</dbReference>
<gene>
    <name evidence="2" type="ORF">QE152_g41529</name>
</gene>
<evidence type="ECO:0000313" key="2">
    <source>
        <dbReference type="EMBL" id="KAK9659824.1"/>
    </source>
</evidence>
<dbReference type="Pfam" id="PF13419">
    <property type="entry name" value="HAD_2"/>
    <property type="match status" value="1"/>
</dbReference>
<dbReference type="AlphaFoldDB" id="A0AAW1GA47"/>
<feature type="transmembrane region" description="Helical" evidence="1">
    <location>
        <begin position="93"/>
        <end position="113"/>
    </location>
</feature>
<protein>
    <submittedName>
        <fullName evidence="2">Haloacid dehalogenase-like hydrolase</fullName>
    </submittedName>
</protein>
<reference evidence="2 3" key="1">
    <citation type="journal article" date="2024" name="BMC Genomics">
        <title>De novo assembly and annotation of Popillia japonica's genome with initial clues to its potential as an invasive pest.</title>
        <authorList>
            <person name="Cucini C."/>
            <person name="Boschi S."/>
            <person name="Funari R."/>
            <person name="Cardaioli E."/>
            <person name="Iannotti N."/>
            <person name="Marturano G."/>
            <person name="Paoli F."/>
            <person name="Bruttini M."/>
            <person name="Carapelli A."/>
            <person name="Frati F."/>
            <person name="Nardi F."/>
        </authorList>
    </citation>
    <scope>NUCLEOTIDE SEQUENCE [LARGE SCALE GENOMIC DNA]</scope>
    <source>
        <strain evidence="2">DMR45628</strain>
    </source>
</reference>
<dbReference type="GO" id="GO:0016787">
    <property type="term" value="F:hydrolase activity"/>
    <property type="evidence" value="ECO:0007669"/>
    <property type="project" value="UniProtKB-KW"/>
</dbReference>
<dbReference type="InterPro" id="IPR023198">
    <property type="entry name" value="PGP-like_dom2"/>
</dbReference>
<name>A0AAW1GA47_POPJA</name>
<dbReference type="EMBL" id="JASPKY010004724">
    <property type="protein sequence ID" value="KAK9659824.1"/>
    <property type="molecule type" value="Genomic_DNA"/>
</dbReference>
<sequence>MLKSCLFDLDGVIVDTAKYHFLAWRRLADELGFEFTEDRYRHFMGSYTGSALLYSCEIAPVVKHRPLHGNLQLHYNPPADRLRTYRRYAGEVPVQRIGIGISWAAILALPYSILAKSLPSSSTGLYMGIFNFTITLPQIVCGLIGGTLVKYLFNG</sequence>
<dbReference type="Gene3D" id="1.10.150.240">
    <property type="entry name" value="Putative phosphatase, domain 2"/>
    <property type="match status" value="1"/>
</dbReference>
<evidence type="ECO:0000256" key="1">
    <source>
        <dbReference type="SAM" id="Phobius"/>
    </source>
</evidence>
<dbReference type="InterPro" id="IPR036259">
    <property type="entry name" value="MFS_trans_sf"/>
</dbReference>
<proteinExistence type="predicted"/>
<accession>A0AAW1GA47</accession>
<organism evidence="2 3">
    <name type="scientific">Popillia japonica</name>
    <name type="common">Japanese beetle</name>
    <dbReference type="NCBI Taxonomy" id="7064"/>
    <lineage>
        <taxon>Eukaryota</taxon>
        <taxon>Metazoa</taxon>
        <taxon>Ecdysozoa</taxon>
        <taxon>Arthropoda</taxon>
        <taxon>Hexapoda</taxon>
        <taxon>Insecta</taxon>
        <taxon>Pterygota</taxon>
        <taxon>Neoptera</taxon>
        <taxon>Endopterygota</taxon>
        <taxon>Coleoptera</taxon>
        <taxon>Polyphaga</taxon>
        <taxon>Scarabaeiformia</taxon>
        <taxon>Scarabaeidae</taxon>
        <taxon>Rutelinae</taxon>
        <taxon>Popillia</taxon>
    </lineage>
</organism>
<keyword evidence="1" id="KW-1133">Transmembrane helix</keyword>
<keyword evidence="1" id="KW-0812">Transmembrane</keyword>
<dbReference type="SUPFAM" id="SSF56784">
    <property type="entry name" value="HAD-like"/>
    <property type="match status" value="1"/>
</dbReference>
<keyword evidence="1" id="KW-0472">Membrane</keyword>
<dbReference type="Proteomes" id="UP001458880">
    <property type="component" value="Unassembled WGS sequence"/>
</dbReference>
<feature type="non-terminal residue" evidence="2">
    <location>
        <position position="155"/>
    </location>
</feature>
<dbReference type="InterPro" id="IPR036412">
    <property type="entry name" value="HAD-like_sf"/>
</dbReference>
<dbReference type="Gene3D" id="3.40.50.1000">
    <property type="entry name" value="HAD superfamily/HAD-like"/>
    <property type="match status" value="1"/>
</dbReference>
<dbReference type="SUPFAM" id="SSF103473">
    <property type="entry name" value="MFS general substrate transporter"/>
    <property type="match status" value="1"/>
</dbReference>
<keyword evidence="2" id="KW-0378">Hydrolase</keyword>
<evidence type="ECO:0000313" key="3">
    <source>
        <dbReference type="Proteomes" id="UP001458880"/>
    </source>
</evidence>
<keyword evidence="3" id="KW-1185">Reference proteome</keyword>
<comment type="caution">
    <text evidence="2">The sequence shown here is derived from an EMBL/GenBank/DDBJ whole genome shotgun (WGS) entry which is preliminary data.</text>
</comment>
<feature type="transmembrane region" description="Helical" evidence="1">
    <location>
        <begin position="125"/>
        <end position="153"/>
    </location>
</feature>